<dbReference type="AlphaFoldDB" id="A0A3R7H7D2"/>
<dbReference type="Proteomes" id="UP000286415">
    <property type="component" value="Unassembled WGS sequence"/>
</dbReference>
<sequence>MPPEGGTRAGMLPGCPSLDRGSREAEFGFEPRTFRSVNSRSNHLGQLAGFISRITAESLVCHIPQPDLVKKKAASGFSWYDIRDLAVIEYSSIVHNYQEQLRSRMSEFHEF</sequence>
<evidence type="ECO:0000313" key="2">
    <source>
        <dbReference type="Proteomes" id="UP000286415"/>
    </source>
</evidence>
<evidence type="ECO:0000313" key="1">
    <source>
        <dbReference type="EMBL" id="KAG5449382.1"/>
    </source>
</evidence>
<dbReference type="EMBL" id="NIRI02000042">
    <property type="protein sequence ID" value="KAG5449382.1"/>
    <property type="molecule type" value="Genomic_DNA"/>
</dbReference>
<reference evidence="1 2" key="1">
    <citation type="journal article" date="2018" name="Biotechnol. Adv.">
        <title>Improved genomic resources and new bioinformatic workflow for the carcinogenic parasite Clonorchis sinensis: Biotechnological implications.</title>
        <authorList>
            <person name="Wang D."/>
            <person name="Korhonen P.K."/>
            <person name="Gasser R.B."/>
            <person name="Young N.D."/>
        </authorList>
    </citation>
    <scope>NUCLEOTIDE SEQUENCE [LARGE SCALE GENOMIC DNA]</scope>
    <source>
        <strain evidence="1">Cs-k2</strain>
    </source>
</reference>
<comment type="caution">
    <text evidence="1">The sequence shown here is derived from an EMBL/GenBank/DDBJ whole genome shotgun (WGS) entry which is preliminary data.</text>
</comment>
<dbReference type="InParanoid" id="A0A3R7H7D2"/>
<organism evidence="1 2">
    <name type="scientific">Clonorchis sinensis</name>
    <name type="common">Chinese liver fluke</name>
    <dbReference type="NCBI Taxonomy" id="79923"/>
    <lineage>
        <taxon>Eukaryota</taxon>
        <taxon>Metazoa</taxon>
        <taxon>Spiralia</taxon>
        <taxon>Lophotrochozoa</taxon>
        <taxon>Platyhelminthes</taxon>
        <taxon>Trematoda</taxon>
        <taxon>Digenea</taxon>
        <taxon>Opisthorchiida</taxon>
        <taxon>Opisthorchiata</taxon>
        <taxon>Opisthorchiidae</taxon>
        <taxon>Clonorchis</taxon>
    </lineage>
</organism>
<gene>
    <name evidence="1" type="ORF">CSKR_101173</name>
</gene>
<name>A0A3R7H7D2_CLOSI</name>
<accession>A0A3R7H7D2</accession>
<keyword evidence="2" id="KW-1185">Reference proteome</keyword>
<proteinExistence type="predicted"/>
<protein>
    <submittedName>
        <fullName evidence="1">Uncharacterized protein</fullName>
    </submittedName>
</protein>
<reference evidence="1 2" key="2">
    <citation type="journal article" date="2021" name="Genomics">
        <title>High-quality reference genome for Clonorchis sinensis.</title>
        <authorList>
            <person name="Young N.D."/>
            <person name="Stroehlein A.J."/>
            <person name="Kinkar L."/>
            <person name="Wang T."/>
            <person name="Sohn W.M."/>
            <person name="Chang B.C.H."/>
            <person name="Kaur P."/>
            <person name="Weisz D."/>
            <person name="Dudchenko O."/>
            <person name="Aiden E.L."/>
            <person name="Korhonen P.K."/>
            <person name="Gasser R.B."/>
        </authorList>
    </citation>
    <scope>NUCLEOTIDE SEQUENCE [LARGE SCALE GENOMIC DNA]</scope>
    <source>
        <strain evidence="1">Cs-k2</strain>
    </source>
</reference>